<sequence>NVFSDEKMNEVIDIHIPNGINFQTENNVVLAQQLNREFGGRRELLSCLRVMAHGGAHYDTDC</sequence>
<name>A0A9W4SLQ0_9GLOM</name>
<gene>
    <name evidence="1" type="ORF">FWILDA_LOCUS6315</name>
</gene>
<protein>
    <submittedName>
        <fullName evidence="1">12943_t:CDS:1</fullName>
    </submittedName>
</protein>
<evidence type="ECO:0000313" key="1">
    <source>
        <dbReference type="EMBL" id="CAI2173892.1"/>
    </source>
</evidence>
<keyword evidence="2" id="KW-1185">Reference proteome</keyword>
<comment type="caution">
    <text evidence="1">The sequence shown here is derived from an EMBL/GenBank/DDBJ whole genome shotgun (WGS) entry which is preliminary data.</text>
</comment>
<dbReference type="EMBL" id="CAMKVN010001129">
    <property type="protein sequence ID" value="CAI2173892.1"/>
    <property type="molecule type" value="Genomic_DNA"/>
</dbReference>
<proteinExistence type="predicted"/>
<accession>A0A9W4SLQ0</accession>
<feature type="non-terminal residue" evidence="1">
    <location>
        <position position="62"/>
    </location>
</feature>
<dbReference type="AlphaFoldDB" id="A0A9W4SLQ0"/>
<organism evidence="1 2">
    <name type="scientific">Funneliformis geosporum</name>
    <dbReference type="NCBI Taxonomy" id="1117311"/>
    <lineage>
        <taxon>Eukaryota</taxon>
        <taxon>Fungi</taxon>
        <taxon>Fungi incertae sedis</taxon>
        <taxon>Mucoromycota</taxon>
        <taxon>Glomeromycotina</taxon>
        <taxon>Glomeromycetes</taxon>
        <taxon>Glomerales</taxon>
        <taxon>Glomeraceae</taxon>
        <taxon>Funneliformis</taxon>
    </lineage>
</organism>
<dbReference type="Proteomes" id="UP001153678">
    <property type="component" value="Unassembled WGS sequence"/>
</dbReference>
<reference evidence="1" key="1">
    <citation type="submission" date="2022-08" db="EMBL/GenBank/DDBJ databases">
        <authorList>
            <person name="Kallberg Y."/>
            <person name="Tangrot J."/>
            <person name="Rosling A."/>
        </authorList>
    </citation>
    <scope>NUCLEOTIDE SEQUENCE</scope>
    <source>
        <strain evidence="1">Wild A</strain>
    </source>
</reference>
<evidence type="ECO:0000313" key="2">
    <source>
        <dbReference type="Proteomes" id="UP001153678"/>
    </source>
</evidence>